<evidence type="ECO:0000259" key="1">
    <source>
        <dbReference type="Pfam" id="PF00291"/>
    </source>
</evidence>
<evidence type="ECO:0000313" key="2">
    <source>
        <dbReference type="EMBL" id="TKA39146.1"/>
    </source>
</evidence>
<proteinExistence type="predicted"/>
<organism evidence="2 3">
    <name type="scientific">Friedmanniomyces simplex</name>
    <dbReference type="NCBI Taxonomy" id="329884"/>
    <lineage>
        <taxon>Eukaryota</taxon>
        <taxon>Fungi</taxon>
        <taxon>Dikarya</taxon>
        <taxon>Ascomycota</taxon>
        <taxon>Pezizomycotina</taxon>
        <taxon>Dothideomycetes</taxon>
        <taxon>Dothideomycetidae</taxon>
        <taxon>Mycosphaerellales</taxon>
        <taxon>Teratosphaeriaceae</taxon>
        <taxon>Friedmanniomyces</taxon>
    </lineage>
</organism>
<dbReference type="InterPro" id="IPR036052">
    <property type="entry name" value="TrpB-like_PALP_sf"/>
</dbReference>
<sequence length="154" mass="16840">MSTYQATHLETNEEVTRPAVLLNPHHKPAGHGGQDIDPSVEAFHTSLPQYGSTALHTLPSIAQDLGFAHVFLKDESTRFGLPSFKILGASWAIHRALCQRLQLPPSTTLEDVKQALSADKAAHVRLVTCTEGNWGRAVARMAKYYAIPATIYVP</sequence>
<dbReference type="AlphaFoldDB" id="A0A4U0UVI7"/>
<protein>
    <recommendedName>
        <fullName evidence="1">Tryptophan synthase beta chain-like PALP domain-containing protein</fullName>
    </recommendedName>
</protein>
<accession>A0A4U0UVI7</accession>
<dbReference type="SUPFAM" id="SSF53686">
    <property type="entry name" value="Tryptophan synthase beta subunit-like PLP-dependent enzymes"/>
    <property type="match status" value="1"/>
</dbReference>
<reference evidence="2 3" key="1">
    <citation type="submission" date="2017-03" db="EMBL/GenBank/DDBJ databases">
        <title>Genomes of endolithic fungi from Antarctica.</title>
        <authorList>
            <person name="Coleine C."/>
            <person name="Masonjones S."/>
            <person name="Stajich J.E."/>
        </authorList>
    </citation>
    <scope>NUCLEOTIDE SEQUENCE [LARGE SCALE GENOMIC DNA]</scope>
    <source>
        <strain evidence="2 3">CCFEE 5184</strain>
    </source>
</reference>
<dbReference type="Proteomes" id="UP000309340">
    <property type="component" value="Unassembled WGS sequence"/>
</dbReference>
<dbReference type="OrthoDB" id="10059875at2759"/>
<keyword evidence="3" id="KW-1185">Reference proteome</keyword>
<evidence type="ECO:0000313" key="3">
    <source>
        <dbReference type="Proteomes" id="UP000309340"/>
    </source>
</evidence>
<dbReference type="EMBL" id="NAJQ01002696">
    <property type="protein sequence ID" value="TKA39146.1"/>
    <property type="molecule type" value="Genomic_DNA"/>
</dbReference>
<dbReference type="STRING" id="329884.A0A4U0UVI7"/>
<comment type="caution">
    <text evidence="2">The sequence shown here is derived from an EMBL/GenBank/DDBJ whole genome shotgun (WGS) entry which is preliminary data.</text>
</comment>
<dbReference type="Pfam" id="PF00291">
    <property type="entry name" value="PALP"/>
    <property type="match status" value="1"/>
</dbReference>
<feature type="non-terminal residue" evidence="2">
    <location>
        <position position="154"/>
    </location>
</feature>
<dbReference type="PANTHER" id="PTHR42937:SF1">
    <property type="entry name" value="DIAMINOPROPIONATE AMMONIA-LYASE"/>
    <property type="match status" value="1"/>
</dbReference>
<dbReference type="PANTHER" id="PTHR42937">
    <property type="match status" value="1"/>
</dbReference>
<dbReference type="Gene3D" id="3.40.50.1100">
    <property type="match status" value="1"/>
</dbReference>
<name>A0A4U0UVI7_9PEZI</name>
<dbReference type="InterPro" id="IPR001926">
    <property type="entry name" value="TrpB-like_PALP"/>
</dbReference>
<gene>
    <name evidence="2" type="ORF">B0A55_13789</name>
</gene>
<feature type="domain" description="Tryptophan synthase beta chain-like PALP" evidence="1">
    <location>
        <begin position="48"/>
        <end position="154"/>
    </location>
</feature>